<dbReference type="Pfam" id="PF00612">
    <property type="entry name" value="IQ"/>
    <property type="match status" value="1"/>
</dbReference>
<comment type="caution">
    <text evidence="2">The sequence shown here is derived from an EMBL/GenBank/DDBJ whole genome shotgun (WGS) entry which is preliminary data.</text>
</comment>
<protein>
    <submittedName>
        <fullName evidence="2">Unnamed protein product</fullName>
    </submittedName>
</protein>
<evidence type="ECO:0000313" key="3">
    <source>
        <dbReference type="Proteomes" id="UP001165083"/>
    </source>
</evidence>
<dbReference type="AlphaFoldDB" id="A0A9W6WYJ2"/>
<evidence type="ECO:0000256" key="1">
    <source>
        <dbReference type="SAM" id="Coils"/>
    </source>
</evidence>
<dbReference type="PANTHER" id="PTHR10699:SF11">
    <property type="entry name" value="IGLOO, ISOFORM A"/>
    <property type="match status" value="1"/>
</dbReference>
<dbReference type="GO" id="GO:0005516">
    <property type="term" value="F:calmodulin binding"/>
    <property type="evidence" value="ECO:0007669"/>
    <property type="project" value="TreeGrafter"/>
</dbReference>
<dbReference type="Proteomes" id="UP001165083">
    <property type="component" value="Unassembled WGS sequence"/>
</dbReference>
<dbReference type="Gene3D" id="1.20.5.190">
    <property type="match status" value="1"/>
</dbReference>
<accession>A0A9W6WYJ2</accession>
<reference evidence="2" key="1">
    <citation type="submission" date="2023-04" db="EMBL/GenBank/DDBJ databases">
        <title>Phytophthora lilii NBRC 32176.</title>
        <authorList>
            <person name="Ichikawa N."/>
            <person name="Sato H."/>
            <person name="Tonouchi N."/>
        </authorList>
    </citation>
    <scope>NUCLEOTIDE SEQUENCE</scope>
    <source>
        <strain evidence="2">NBRC 32176</strain>
    </source>
</reference>
<gene>
    <name evidence="2" type="ORF">Plil01_000913300</name>
</gene>
<keyword evidence="1" id="KW-0175">Coiled coil</keyword>
<dbReference type="PANTHER" id="PTHR10699">
    <property type="entry name" value="NEUROMODULIN"/>
    <property type="match status" value="1"/>
</dbReference>
<dbReference type="PROSITE" id="PS50096">
    <property type="entry name" value="IQ"/>
    <property type="match status" value="2"/>
</dbReference>
<sequence length="212" mass="24240">MMLLSVETDIEQIKASVDGAKLDVRSAAQKFAEMDPELAKQNKKPLTFNGVAYGHGGRAFRTKEQERKEAQRKNDMATRIQSRVRGAMAREAYNEKLTAAERIAIRIQSEFRRRQAQKKLAELRDRLQREQTCAVVIQKIVRGRHLFADDKPKLSTLSRFKQLTIFRRLLLECSPADKPGKRPAVFAPSAMQQQFSSQCSVLTQRKQRPKLG</sequence>
<proteinExistence type="predicted"/>
<keyword evidence="3" id="KW-1185">Reference proteome</keyword>
<feature type="coiled-coil region" evidence="1">
    <location>
        <begin position="106"/>
        <end position="133"/>
    </location>
</feature>
<evidence type="ECO:0000313" key="2">
    <source>
        <dbReference type="EMBL" id="GMF22774.1"/>
    </source>
</evidence>
<dbReference type="OrthoDB" id="126967at2759"/>
<organism evidence="2 3">
    <name type="scientific">Phytophthora lilii</name>
    <dbReference type="NCBI Taxonomy" id="2077276"/>
    <lineage>
        <taxon>Eukaryota</taxon>
        <taxon>Sar</taxon>
        <taxon>Stramenopiles</taxon>
        <taxon>Oomycota</taxon>
        <taxon>Peronosporomycetes</taxon>
        <taxon>Peronosporales</taxon>
        <taxon>Peronosporaceae</taxon>
        <taxon>Phytophthora</taxon>
    </lineage>
</organism>
<dbReference type="InterPro" id="IPR000048">
    <property type="entry name" value="IQ_motif_EF-hand-BS"/>
</dbReference>
<dbReference type="EMBL" id="BSXW01000450">
    <property type="protein sequence ID" value="GMF22774.1"/>
    <property type="molecule type" value="Genomic_DNA"/>
</dbReference>
<dbReference type="SMART" id="SM00015">
    <property type="entry name" value="IQ"/>
    <property type="match status" value="3"/>
</dbReference>
<name>A0A9W6WYJ2_9STRA</name>